<dbReference type="Gene3D" id="3.40.50.300">
    <property type="entry name" value="P-loop containing nucleotide triphosphate hydrolases"/>
    <property type="match status" value="2"/>
</dbReference>
<dbReference type="GO" id="GO:0000724">
    <property type="term" value="P:double-strand break repair via homologous recombination"/>
    <property type="evidence" value="ECO:0007669"/>
    <property type="project" value="TreeGrafter"/>
</dbReference>
<feature type="domain" description="Helicase ATP-binding" evidence="9">
    <location>
        <begin position="126"/>
        <end position="318"/>
    </location>
</feature>
<organism evidence="11 12">
    <name type="scientific">Brevundimonas diminuta 3F5N</name>
    <dbReference type="NCBI Taxonomy" id="1255603"/>
    <lineage>
        <taxon>Bacteria</taxon>
        <taxon>Pseudomonadati</taxon>
        <taxon>Pseudomonadota</taxon>
        <taxon>Alphaproteobacteria</taxon>
        <taxon>Caulobacterales</taxon>
        <taxon>Caulobacteraceae</taxon>
        <taxon>Brevundimonas</taxon>
    </lineage>
</organism>
<dbReference type="PANTHER" id="PTHR13710:SF105">
    <property type="entry name" value="ATP-DEPENDENT DNA HELICASE Q1"/>
    <property type="match status" value="1"/>
</dbReference>
<keyword evidence="4" id="KW-0238">DNA-binding</keyword>
<keyword evidence="11" id="KW-0347">Helicase</keyword>
<name>A0A1R4G1Q1_BREDI</name>
<dbReference type="Pfam" id="PF00271">
    <property type="entry name" value="Helicase_C"/>
    <property type="match status" value="1"/>
</dbReference>
<evidence type="ECO:0000256" key="7">
    <source>
        <dbReference type="ARBA" id="ARBA00034808"/>
    </source>
</evidence>
<gene>
    <name evidence="11" type="ORF">FM111_08710</name>
</gene>
<protein>
    <recommendedName>
        <fullName evidence="7">DNA 3'-5' helicase</fullName>
        <ecNumber evidence="7">5.6.2.4</ecNumber>
    </recommendedName>
</protein>
<evidence type="ECO:0000256" key="5">
    <source>
        <dbReference type="ARBA" id="ARBA00023235"/>
    </source>
</evidence>
<dbReference type="PROSITE" id="PS51194">
    <property type="entry name" value="HELICASE_CTER"/>
    <property type="match status" value="1"/>
</dbReference>
<dbReference type="SUPFAM" id="SSF52540">
    <property type="entry name" value="P-loop containing nucleoside triphosphate hydrolases"/>
    <property type="match status" value="1"/>
</dbReference>
<dbReference type="OrthoDB" id="9760034at2"/>
<dbReference type="Proteomes" id="UP000195766">
    <property type="component" value="Unassembled WGS sequence"/>
</dbReference>
<dbReference type="GO" id="GO:0005524">
    <property type="term" value="F:ATP binding"/>
    <property type="evidence" value="ECO:0007669"/>
    <property type="project" value="UniProtKB-KW"/>
</dbReference>
<dbReference type="GO" id="GO:0003677">
    <property type="term" value="F:DNA binding"/>
    <property type="evidence" value="ECO:0007669"/>
    <property type="project" value="UniProtKB-KW"/>
</dbReference>
<comment type="similarity">
    <text evidence="1">Belongs to the helicase family. RecQ subfamily.</text>
</comment>
<dbReference type="AlphaFoldDB" id="A0A1R4G1Q1"/>
<dbReference type="PANTHER" id="PTHR13710">
    <property type="entry name" value="DNA HELICASE RECQ FAMILY MEMBER"/>
    <property type="match status" value="1"/>
</dbReference>
<dbReference type="GO" id="GO:0009378">
    <property type="term" value="F:four-way junction helicase activity"/>
    <property type="evidence" value="ECO:0007669"/>
    <property type="project" value="TreeGrafter"/>
</dbReference>
<evidence type="ECO:0000259" key="10">
    <source>
        <dbReference type="PROSITE" id="PS51194"/>
    </source>
</evidence>
<dbReference type="SMART" id="SM00487">
    <property type="entry name" value="DEXDc"/>
    <property type="match status" value="1"/>
</dbReference>
<evidence type="ECO:0000313" key="11">
    <source>
        <dbReference type="EMBL" id="SJM62088.1"/>
    </source>
</evidence>
<sequence length="829" mass="90961">MDTWLDKAIADTTAAYLCASAPGDRLALLRELARLNGGRAMPPPHAPPDDLAPLFPRFGIARSSDGAVRILDEDLEDIAPGLSEAMRIDAEPRGGIEPAPPDAALLRLTPHSHYRSRTQKAAVQSILTMPDSAGLMVSMPTGAGKSLLFQAPVLWWRQTDPGACVIVIVPTIALAEDHQRTLQAMPGLEACRALSGSTPSDERQEVIARFRNGEVPILLLSPEAAFGAARADLLQSALPAEAADKYGQKGRLAAVFIDEAHIIESWGRSFRPDFQRLPALVREFRARNPAIRTVLLSATLTPAAREVLRSDYGEGAHWGEIHAEAPRYQFDLSASTFPDLASRNAALLRLIDRAPRPAVVYTTRVDQAEALHELLTEERDYKRLALFTGAISNAHERKRIVEAWAKNDLDLVVATSAFGLGVDKANVRTVIHACLPEGAPRWYQEVGRASRDGHQGLGVTLWVEKSGHGQQRRRDKEEDSFQSDEDDAESMAGGGWLSRELAEGRWLALLKGARADTRAESGEPRLILPLDAAREGMDARYTGERNRGWNRSLLNLLQRQGALVLEADTFDDDTLPLHWRAVIRDAGLLAPVETDAWRSTWDAVFTGRNAEVATARRELREFVHFLRRPERECLLLGAYRLIEPDTFASACGRCPACRIRGRSAPSSLRPRSALFAWPSLAAASTELPKGVLLVAPDNGASEQLLHRLTKAGIDQIVTTEREAGPVAHGLEKAGARLGFVQSAEDWIQRDGVLPDLPTAFLPTRNDALPAWLRELQRLAAERPHQTFIVVADPGQRVEGRLLQQIASLHAPYDEDALDNFQKQDPGGLS</sequence>
<dbReference type="EC" id="5.6.2.4" evidence="7"/>
<keyword evidence="11" id="KW-0378">Hydrolase</keyword>
<dbReference type="InterPro" id="IPR027417">
    <property type="entry name" value="P-loop_NTPase"/>
</dbReference>
<dbReference type="InterPro" id="IPR011545">
    <property type="entry name" value="DEAD/DEAH_box_helicase_dom"/>
</dbReference>
<feature type="compositionally biased region" description="Acidic residues" evidence="8">
    <location>
        <begin position="480"/>
        <end position="489"/>
    </location>
</feature>
<evidence type="ECO:0000256" key="2">
    <source>
        <dbReference type="ARBA" id="ARBA00022741"/>
    </source>
</evidence>
<evidence type="ECO:0000256" key="6">
    <source>
        <dbReference type="ARBA" id="ARBA00034617"/>
    </source>
</evidence>
<evidence type="ECO:0000259" key="9">
    <source>
        <dbReference type="PROSITE" id="PS51192"/>
    </source>
</evidence>
<evidence type="ECO:0000313" key="12">
    <source>
        <dbReference type="Proteomes" id="UP000195766"/>
    </source>
</evidence>
<proteinExistence type="inferred from homology"/>
<dbReference type="Pfam" id="PF00270">
    <property type="entry name" value="DEAD"/>
    <property type="match status" value="1"/>
</dbReference>
<dbReference type="EMBL" id="FUIE01000045">
    <property type="protein sequence ID" value="SJM62088.1"/>
    <property type="molecule type" value="Genomic_DNA"/>
</dbReference>
<dbReference type="InterPro" id="IPR001650">
    <property type="entry name" value="Helicase_C-like"/>
</dbReference>
<evidence type="ECO:0000256" key="4">
    <source>
        <dbReference type="ARBA" id="ARBA00023125"/>
    </source>
</evidence>
<comment type="catalytic activity">
    <reaction evidence="6">
        <text>Couples ATP hydrolysis with the unwinding of duplex DNA by translocating in the 3'-5' direction.</text>
        <dbReference type="EC" id="5.6.2.4"/>
    </reaction>
</comment>
<evidence type="ECO:0000256" key="3">
    <source>
        <dbReference type="ARBA" id="ARBA00022840"/>
    </source>
</evidence>
<dbReference type="GO" id="GO:0043138">
    <property type="term" value="F:3'-5' DNA helicase activity"/>
    <property type="evidence" value="ECO:0007669"/>
    <property type="project" value="UniProtKB-EC"/>
</dbReference>
<dbReference type="SMART" id="SM00490">
    <property type="entry name" value="HELICc"/>
    <property type="match status" value="1"/>
</dbReference>
<keyword evidence="2" id="KW-0547">Nucleotide-binding</keyword>
<keyword evidence="3" id="KW-0067">ATP-binding</keyword>
<dbReference type="GO" id="GO:0005694">
    <property type="term" value="C:chromosome"/>
    <property type="evidence" value="ECO:0007669"/>
    <property type="project" value="TreeGrafter"/>
</dbReference>
<dbReference type="PROSITE" id="PS51192">
    <property type="entry name" value="HELICASE_ATP_BIND_1"/>
    <property type="match status" value="1"/>
</dbReference>
<accession>A0A1R4G1Q1</accession>
<dbReference type="InterPro" id="IPR014001">
    <property type="entry name" value="Helicase_ATP-bd"/>
</dbReference>
<dbReference type="RefSeq" id="WP_087140592.1">
    <property type="nucleotide sequence ID" value="NZ_FUIE01000045.1"/>
</dbReference>
<evidence type="ECO:0000256" key="1">
    <source>
        <dbReference type="ARBA" id="ARBA00005446"/>
    </source>
</evidence>
<feature type="region of interest" description="Disordered" evidence="8">
    <location>
        <begin position="466"/>
        <end position="494"/>
    </location>
</feature>
<feature type="domain" description="Helicase C-terminal" evidence="10">
    <location>
        <begin position="346"/>
        <end position="492"/>
    </location>
</feature>
<keyword evidence="5" id="KW-0413">Isomerase</keyword>
<dbReference type="GO" id="GO:0005737">
    <property type="term" value="C:cytoplasm"/>
    <property type="evidence" value="ECO:0007669"/>
    <property type="project" value="TreeGrafter"/>
</dbReference>
<evidence type="ECO:0000256" key="8">
    <source>
        <dbReference type="SAM" id="MobiDB-lite"/>
    </source>
</evidence>
<reference evidence="11 12" key="1">
    <citation type="submission" date="2017-02" db="EMBL/GenBank/DDBJ databases">
        <authorList>
            <person name="Peterson S.W."/>
        </authorList>
    </citation>
    <scope>NUCLEOTIDE SEQUENCE [LARGE SCALE GENOMIC DNA]</scope>
    <source>
        <strain evidence="11 12">3F5N</strain>
    </source>
</reference>